<evidence type="ECO:0000313" key="1">
    <source>
        <dbReference type="EMBL" id="CAI2365985.1"/>
    </source>
</evidence>
<name>A0AAD1UIF5_EUPCR</name>
<evidence type="ECO:0000313" key="2">
    <source>
        <dbReference type="Proteomes" id="UP001295684"/>
    </source>
</evidence>
<keyword evidence="2" id="KW-1185">Reference proteome</keyword>
<reference evidence="1" key="1">
    <citation type="submission" date="2023-07" db="EMBL/GenBank/DDBJ databases">
        <authorList>
            <consortium name="AG Swart"/>
            <person name="Singh M."/>
            <person name="Singh A."/>
            <person name="Seah K."/>
            <person name="Emmerich C."/>
        </authorList>
    </citation>
    <scope>NUCLEOTIDE SEQUENCE</scope>
    <source>
        <strain evidence="1">DP1</strain>
    </source>
</reference>
<comment type="caution">
    <text evidence="1">The sequence shown here is derived from an EMBL/GenBank/DDBJ whole genome shotgun (WGS) entry which is preliminary data.</text>
</comment>
<sequence length="508" mass="58474">MDMLEKETCAYCEAEVEHFCPTHEECFCSSCLPKFHLECPSFFPSRKCGDLVGKIESNLGKFCEIAKMYPHLKKKSTLENFIWRLEVIKQDLDSSKLLKEFGCCQSKIQKFAKEFKQDPIIQELAYLNVVETASQEATQLDPDMNQTIEEYKKELYHSNQAWRKQFEVAYRNQVDEEYGKEVERVREEMKVEIEVEKKAKDLAFAIIEKLKSQVRILSPKNRHSDATVLRENLNSTLLEEEKIEVRTEFEESSNPFEIHEFTNEPQSCVQDSFISTKLEEVYGRCGKDINSDVLSLNISDPTDGFFIDQISKSKYQIPELQILSIDNLTNSPEDSLLLFLNHCYPKSVENLELNTTFLGADGSDALKIQAYLPSLSILLARVSYVSFTNLTLTSDTLGSLIKSCFQVPRIKISHSKVMLDNSLMFNITNRYSIESLDFSFSGSDDWNRNDWVQYPQKFGYLAKAIKKCSLRFSLKKINIKGCFFEPEEAKLVMEDNGIGDIEVTAEDE</sequence>
<protein>
    <submittedName>
        <fullName evidence="1">Uncharacterized protein</fullName>
    </submittedName>
</protein>
<organism evidence="1 2">
    <name type="scientific">Euplotes crassus</name>
    <dbReference type="NCBI Taxonomy" id="5936"/>
    <lineage>
        <taxon>Eukaryota</taxon>
        <taxon>Sar</taxon>
        <taxon>Alveolata</taxon>
        <taxon>Ciliophora</taxon>
        <taxon>Intramacronucleata</taxon>
        <taxon>Spirotrichea</taxon>
        <taxon>Hypotrichia</taxon>
        <taxon>Euplotida</taxon>
        <taxon>Euplotidae</taxon>
        <taxon>Moneuplotes</taxon>
    </lineage>
</organism>
<dbReference type="EMBL" id="CAMPGE010007059">
    <property type="protein sequence ID" value="CAI2365985.1"/>
    <property type="molecule type" value="Genomic_DNA"/>
</dbReference>
<dbReference type="AlphaFoldDB" id="A0AAD1UIF5"/>
<gene>
    <name evidence="1" type="ORF">ECRASSUSDP1_LOCUS7254</name>
</gene>
<proteinExistence type="predicted"/>
<dbReference type="Proteomes" id="UP001295684">
    <property type="component" value="Unassembled WGS sequence"/>
</dbReference>
<accession>A0AAD1UIF5</accession>